<evidence type="ECO:0008006" key="4">
    <source>
        <dbReference type="Google" id="ProtNLM"/>
    </source>
</evidence>
<name>A0ABW5AX17_9FLAO</name>
<dbReference type="EMBL" id="JBHUHY010000013">
    <property type="protein sequence ID" value="MFD2187543.1"/>
    <property type="molecule type" value="Genomic_DNA"/>
</dbReference>
<comment type="caution">
    <text evidence="2">The sequence shown here is derived from an EMBL/GenBank/DDBJ whole genome shotgun (WGS) entry which is preliminary data.</text>
</comment>
<protein>
    <recommendedName>
        <fullName evidence="4">Lipocalin-like domain-containing protein</fullName>
    </recommendedName>
</protein>
<evidence type="ECO:0000313" key="3">
    <source>
        <dbReference type="Proteomes" id="UP001597344"/>
    </source>
</evidence>
<keyword evidence="1" id="KW-1133">Transmembrane helix</keyword>
<dbReference type="Proteomes" id="UP001597344">
    <property type="component" value="Unassembled WGS sequence"/>
</dbReference>
<keyword evidence="1" id="KW-0812">Transmembrane</keyword>
<keyword evidence="1" id="KW-0472">Membrane</keyword>
<gene>
    <name evidence="2" type="ORF">ACFSJT_12150</name>
</gene>
<dbReference type="RefSeq" id="WP_378320545.1">
    <property type="nucleotide sequence ID" value="NZ_JBHUHY010000013.1"/>
</dbReference>
<reference evidence="3" key="1">
    <citation type="journal article" date="2019" name="Int. J. Syst. Evol. Microbiol.">
        <title>The Global Catalogue of Microorganisms (GCM) 10K type strain sequencing project: providing services to taxonomists for standard genome sequencing and annotation.</title>
        <authorList>
            <consortium name="The Broad Institute Genomics Platform"/>
            <consortium name="The Broad Institute Genome Sequencing Center for Infectious Disease"/>
            <person name="Wu L."/>
            <person name="Ma J."/>
        </authorList>
    </citation>
    <scope>NUCLEOTIDE SEQUENCE [LARGE SCALE GENOMIC DNA]</scope>
    <source>
        <strain evidence="3">DT92</strain>
    </source>
</reference>
<organism evidence="2 3">
    <name type="scientific">Aquimarina celericrescens</name>
    <dbReference type="NCBI Taxonomy" id="1964542"/>
    <lineage>
        <taxon>Bacteria</taxon>
        <taxon>Pseudomonadati</taxon>
        <taxon>Bacteroidota</taxon>
        <taxon>Flavobacteriia</taxon>
        <taxon>Flavobacteriales</taxon>
        <taxon>Flavobacteriaceae</taxon>
        <taxon>Aquimarina</taxon>
    </lineage>
</organism>
<evidence type="ECO:0000313" key="2">
    <source>
        <dbReference type="EMBL" id="MFD2187543.1"/>
    </source>
</evidence>
<dbReference type="PROSITE" id="PS51257">
    <property type="entry name" value="PROKAR_LIPOPROTEIN"/>
    <property type="match status" value="1"/>
</dbReference>
<accession>A0ABW5AX17</accession>
<sequence>MKTLNNYHIPEGTRYALYLVVLLSVLLAFISCGSDDDDEISLVGANISISDISGSWTATSVLIGNLTPDSQPLSVDVIDEGGSVTLTVQSNGRYTLTIKRPTRADDVFTGPLGFEGEWLVIGYDSDPEEYNYWFIELSTNGNNLTLRGESTYDFNEDDVEDPASYNLELVRN</sequence>
<evidence type="ECO:0000256" key="1">
    <source>
        <dbReference type="SAM" id="Phobius"/>
    </source>
</evidence>
<keyword evidence="3" id="KW-1185">Reference proteome</keyword>
<proteinExistence type="predicted"/>
<feature type="transmembrane region" description="Helical" evidence="1">
    <location>
        <begin position="12"/>
        <end position="30"/>
    </location>
</feature>